<dbReference type="Proteomes" id="UP000182306">
    <property type="component" value="Plasmid C"/>
</dbReference>
<sequence length="42" mass="4750">MAFRPIRLRACDTVAKKQLDLCAVKSQKGENRIWQRSSGSIS</sequence>
<accession>A0A1L3LXS4</accession>
<dbReference type="AlphaFoldDB" id="A0A1L3LXS4"/>
<proteinExistence type="predicted"/>
<gene>
    <name evidence="1" type="ORF">SAMCFNEI73_pC1191</name>
</gene>
<keyword evidence="2" id="KW-1185">Reference proteome</keyword>
<name>A0A1L3LXS4_9HYPH</name>
<organism evidence="1 2">
    <name type="scientific">Sinorhizobium americanum</name>
    <dbReference type="NCBI Taxonomy" id="194963"/>
    <lineage>
        <taxon>Bacteria</taxon>
        <taxon>Pseudomonadati</taxon>
        <taxon>Pseudomonadota</taxon>
        <taxon>Alphaproteobacteria</taxon>
        <taxon>Hyphomicrobiales</taxon>
        <taxon>Rhizobiaceae</taxon>
        <taxon>Sinorhizobium/Ensifer group</taxon>
        <taxon>Sinorhizobium</taxon>
    </lineage>
</organism>
<geneLocation type="plasmid" evidence="1 2">
    <name>C</name>
</geneLocation>
<reference evidence="1 2" key="1">
    <citation type="submission" date="2015-10" db="EMBL/GenBank/DDBJ databases">
        <title>Genomic differences between typical nodule nitrogen-fixing rhizobial strains and those coming from bean seeds.</title>
        <authorList>
            <person name="Peralta H."/>
            <person name="Aguilar-Vera A."/>
            <person name="Diaz R."/>
            <person name="Mora Y."/>
            <person name="Martinez-Batallar G."/>
            <person name="Salazar E."/>
            <person name="Vargas-Lagunas C."/>
            <person name="Encarnacion S."/>
            <person name="Girard L."/>
            <person name="Mora J."/>
        </authorList>
    </citation>
    <scope>NUCLEOTIDE SEQUENCE [LARGE SCALE GENOMIC DNA]</scope>
    <source>
        <strain evidence="1 2">CFNEI 73</strain>
        <plasmid evidence="1 2">C</plasmid>
    </source>
</reference>
<evidence type="ECO:0000313" key="2">
    <source>
        <dbReference type="Proteomes" id="UP000182306"/>
    </source>
</evidence>
<evidence type="ECO:0000313" key="1">
    <source>
        <dbReference type="EMBL" id="APG94900.1"/>
    </source>
</evidence>
<dbReference type="KEGG" id="same:SAMCFNEI73_pC1191"/>
<keyword evidence="1" id="KW-0614">Plasmid</keyword>
<dbReference type="EMBL" id="CP013110">
    <property type="protein sequence ID" value="APG94900.1"/>
    <property type="molecule type" value="Genomic_DNA"/>
</dbReference>
<protein>
    <submittedName>
        <fullName evidence="1">Uncharacterized protein</fullName>
    </submittedName>
</protein>